<evidence type="ECO:0000256" key="3">
    <source>
        <dbReference type="ARBA" id="ARBA00022989"/>
    </source>
</evidence>
<dbReference type="PANTHER" id="PTHR42718:SF11">
    <property type="entry name" value="MAJOR FACILITATOR SUPERFAMILY (MFS) PROFILE DOMAIN-CONTAINING PROTEIN"/>
    <property type="match status" value="1"/>
</dbReference>
<dbReference type="InterPro" id="IPR036259">
    <property type="entry name" value="MFS_trans_sf"/>
</dbReference>
<keyword evidence="4 5" id="KW-0472">Membrane</keyword>
<dbReference type="EMBL" id="JAVDPF010000011">
    <property type="protein sequence ID" value="KAL1878999.1"/>
    <property type="molecule type" value="Genomic_DNA"/>
</dbReference>
<evidence type="ECO:0000256" key="5">
    <source>
        <dbReference type="SAM" id="Phobius"/>
    </source>
</evidence>
<keyword evidence="2 5" id="KW-0812">Transmembrane</keyword>
<evidence type="ECO:0000256" key="2">
    <source>
        <dbReference type="ARBA" id="ARBA00022692"/>
    </source>
</evidence>
<protein>
    <submittedName>
        <fullName evidence="6">Uncharacterized protein</fullName>
    </submittedName>
</protein>
<evidence type="ECO:0000313" key="6">
    <source>
        <dbReference type="EMBL" id="KAL1878999.1"/>
    </source>
</evidence>
<comment type="caution">
    <text evidence="6">The sequence shown here is derived from an EMBL/GenBank/DDBJ whole genome shotgun (WGS) entry which is preliminary data.</text>
</comment>
<feature type="transmembrane region" description="Helical" evidence="5">
    <location>
        <begin position="21"/>
        <end position="42"/>
    </location>
</feature>
<dbReference type="PANTHER" id="PTHR42718">
    <property type="entry name" value="MAJOR FACILITATOR SUPERFAMILY MULTIDRUG TRANSPORTER MFSC"/>
    <property type="match status" value="1"/>
</dbReference>
<evidence type="ECO:0000256" key="1">
    <source>
        <dbReference type="ARBA" id="ARBA00004141"/>
    </source>
</evidence>
<dbReference type="Gene3D" id="1.20.1250.20">
    <property type="entry name" value="MFS general substrate transporter like domains"/>
    <property type="match status" value="1"/>
</dbReference>
<sequence length="164" mass="17185">MVLGGMTIAVLGGVTLHRLSGTVLIMLSTSGFLVSVLLFALMPAEPNYWAWILPAMVSATIGIDIMYNVTNVFITSNVRKEQQGIAGAYINALFALGMSFFLGVADNVATATAHLGLEKSYKSAFFLGVGLSAAGGLLIMAGVRIGKAKSDLTLEEKAQLTVKA</sequence>
<feature type="transmembrane region" description="Helical" evidence="5">
    <location>
        <begin position="48"/>
        <end position="74"/>
    </location>
</feature>
<reference evidence="6 7" key="1">
    <citation type="journal article" date="2024" name="IMA Fungus">
        <title>IMA Genome - F19 : A genome assembly and annotation guide to empower mycologists, including annotated draft genome sequences of Ceratocystis pirilliformis, Diaporthe australafricana, Fusarium ophioides, Paecilomyces lecythidis, and Sporothrix stenoceras.</title>
        <authorList>
            <person name="Aylward J."/>
            <person name="Wilson A.M."/>
            <person name="Visagie C.M."/>
            <person name="Spraker J."/>
            <person name="Barnes I."/>
            <person name="Buitendag C."/>
            <person name="Ceriani C."/>
            <person name="Del Mar Angel L."/>
            <person name="du Plessis D."/>
            <person name="Fuchs T."/>
            <person name="Gasser K."/>
            <person name="Kramer D."/>
            <person name="Li W."/>
            <person name="Munsamy K."/>
            <person name="Piso A."/>
            <person name="Price J.L."/>
            <person name="Sonnekus B."/>
            <person name="Thomas C."/>
            <person name="van der Nest A."/>
            <person name="van Dijk A."/>
            <person name="van Heerden A."/>
            <person name="van Vuuren N."/>
            <person name="Yilmaz N."/>
            <person name="Duong T.A."/>
            <person name="van der Merwe N.A."/>
            <person name="Wingfield M.J."/>
            <person name="Wingfield B.D."/>
        </authorList>
    </citation>
    <scope>NUCLEOTIDE SEQUENCE [LARGE SCALE GENOMIC DNA]</scope>
    <source>
        <strain evidence="6 7">CMW 18167</strain>
    </source>
</reference>
<proteinExistence type="predicted"/>
<feature type="transmembrane region" description="Helical" evidence="5">
    <location>
        <begin position="86"/>
        <end position="104"/>
    </location>
</feature>
<dbReference type="SUPFAM" id="SSF103473">
    <property type="entry name" value="MFS general substrate transporter"/>
    <property type="match status" value="1"/>
</dbReference>
<gene>
    <name evidence="6" type="ORF">Plec18167_004294</name>
</gene>
<name>A0ABR3XTE6_9EURO</name>
<accession>A0ABR3XTE6</accession>
<comment type="subcellular location">
    <subcellularLocation>
        <location evidence="1">Membrane</location>
        <topology evidence="1">Multi-pass membrane protein</topology>
    </subcellularLocation>
</comment>
<keyword evidence="7" id="KW-1185">Reference proteome</keyword>
<feature type="transmembrane region" description="Helical" evidence="5">
    <location>
        <begin position="124"/>
        <end position="143"/>
    </location>
</feature>
<evidence type="ECO:0000256" key="4">
    <source>
        <dbReference type="ARBA" id="ARBA00023136"/>
    </source>
</evidence>
<keyword evidence="3 5" id="KW-1133">Transmembrane helix</keyword>
<evidence type="ECO:0000313" key="7">
    <source>
        <dbReference type="Proteomes" id="UP001583193"/>
    </source>
</evidence>
<dbReference type="Proteomes" id="UP001583193">
    <property type="component" value="Unassembled WGS sequence"/>
</dbReference>
<organism evidence="6 7">
    <name type="scientific">Paecilomyces lecythidis</name>
    <dbReference type="NCBI Taxonomy" id="3004212"/>
    <lineage>
        <taxon>Eukaryota</taxon>
        <taxon>Fungi</taxon>
        <taxon>Dikarya</taxon>
        <taxon>Ascomycota</taxon>
        <taxon>Pezizomycotina</taxon>
        <taxon>Eurotiomycetes</taxon>
        <taxon>Eurotiomycetidae</taxon>
        <taxon>Eurotiales</taxon>
        <taxon>Thermoascaceae</taxon>
        <taxon>Paecilomyces</taxon>
    </lineage>
</organism>